<organism evidence="2 3">
    <name type="scientific">Ideonella lacteola</name>
    <dbReference type="NCBI Taxonomy" id="2984193"/>
    <lineage>
        <taxon>Bacteria</taxon>
        <taxon>Pseudomonadati</taxon>
        <taxon>Pseudomonadota</taxon>
        <taxon>Betaproteobacteria</taxon>
        <taxon>Burkholderiales</taxon>
        <taxon>Sphaerotilaceae</taxon>
        <taxon>Ideonella</taxon>
    </lineage>
</organism>
<feature type="chain" id="PRO_5046985371" evidence="1">
    <location>
        <begin position="26"/>
        <end position="120"/>
    </location>
</feature>
<dbReference type="Proteomes" id="UP001371218">
    <property type="component" value="Unassembled WGS sequence"/>
</dbReference>
<accession>A0ABU9BLF4</accession>
<feature type="signal peptide" evidence="1">
    <location>
        <begin position="1"/>
        <end position="25"/>
    </location>
</feature>
<evidence type="ECO:0000313" key="2">
    <source>
        <dbReference type="EMBL" id="MEK8029450.1"/>
    </source>
</evidence>
<evidence type="ECO:0000256" key="1">
    <source>
        <dbReference type="SAM" id="SignalP"/>
    </source>
</evidence>
<dbReference type="Pfam" id="PF11006">
    <property type="entry name" value="DUF2845"/>
    <property type="match status" value="1"/>
</dbReference>
<dbReference type="InterPro" id="IPR021268">
    <property type="entry name" value="DUF2845"/>
</dbReference>
<reference evidence="2 3" key="1">
    <citation type="submission" date="2024-04" db="EMBL/GenBank/DDBJ databases">
        <title>Novel species of the genus Ideonella isolated from streams.</title>
        <authorList>
            <person name="Lu H."/>
        </authorList>
    </citation>
    <scope>NUCLEOTIDE SEQUENCE [LARGE SCALE GENOMIC DNA]</scope>
    <source>
        <strain evidence="2 3">DXS29W</strain>
    </source>
</reference>
<protein>
    <submittedName>
        <fullName evidence="2">DUF2845 domain-containing protein</fullName>
    </submittedName>
</protein>
<sequence>MKLRFLAPFVWMSTLALVPAVSAQAETLRCNGAITGEGESRLAVLYKCGEPLLKDSYCAPWVQSGTLQPVPGAYAAAAPCQPIEEWVYDRGPGNLMATVRFKSGVVQSILYGRGPQTPTP</sequence>
<comment type="caution">
    <text evidence="2">The sequence shown here is derived from an EMBL/GenBank/DDBJ whole genome shotgun (WGS) entry which is preliminary data.</text>
</comment>
<evidence type="ECO:0000313" key="3">
    <source>
        <dbReference type="Proteomes" id="UP001371218"/>
    </source>
</evidence>
<proteinExistence type="predicted"/>
<name>A0ABU9BLF4_9BURK</name>
<keyword evidence="3" id="KW-1185">Reference proteome</keyword>
<keyword evidence="1" id="KW-0732">Signal</keyword>
<dbReference type="EMBL" id="JBBUTG010000001">
    <property type="protein sequence ID" value="MEK8029450.1"/>
    <property type="molecule type" value="Genomic_DNA"/>
</dbReference>
<gene>
    <name evidence="2" type="ORF">AACH06_01340</name>
</gene>
<dbReference type="RefSeq" id="WP_341423787.1">
    <property type="nucleotide sequence ID" value="NZ_JBBUTG010000001.1"/>
</dbReference>